<feature type="compositionally biased region" description="Basic and acidic residues" evidence="13">
    <location>
        <begin position="820"/>
        <end position="843"/>
    </location>
</feature>
<gene>
    <name evidence="14" type="primary">FAM161A</name>
    <name evidence="14" type="ORF">AMEX_G24412</name>
</gene>
<comment type="similarity">
    <text evidence="3">Belongs to the FAM161 family.</text>
</comment>
<keyword evidence="8" id="KW-0206">Cytoskeleton</keyword>
<dbReference type="GO" id="GO:0005814">
    <property type="term" value="C:centriole"/>
    <property type="evidence" value="ECO:0007669"/>
    <property type="project" value="UniProtKB-SubCell"/>
</dbReference>
<protein>
    <recommendedName>
        <fullName evidence="11">Protein FAM161A</fullName>
    </recommendedName>
</protein>
<keyword evidence="6 12" id="KW-0175">Coiled coil</keyword>
<keyword evidence="9" id="KW-0966">Cell projection</keyword>
<evidence type="ECO:0000256" key="11">
    <source>
        <dbReference type="ARBA" id="ARBA00039949"/>
    </source>
</evidence>
<feature type="compositionally biased region" description="Basic residues" evidence="13">
    <location>
        <begin position="232"/>
        <end position="248"/>
    </location>
</feature>
<organism evidence="14 15">
    <name type="scientific">Astyanax mexicanus</name>
    <name type="common">Blind cave fish</name>
    <name type="synonym">Astyanax fasciatus mexicanus</name>
    <dbReference type="NCBI Taxonomy" id="7994"/>
    <lineage>
        <taxon>Eukaryota</taxon>
        <taxon>Metazoa</taxon>
        <taxon>Chordata</taxon>
        <taxon>Craniata</taxon>
        <taxon>Vertebrata</taxon>
        <taxon>Euteleostomi</taxon>
        <taxon>Actinopterygii</taxon>
        <taxon>Neopterygii</taxon>
        <taxon>Teleostei</taxon>
        <taxon>Ostariophysi</taxon>
        <taxon>Characiformes</taxon>
        <taxon>Characoidei</taxon>
        <taxon>Acestrorhamphidae</taxon>
        <taxon>Acestrorhamphinae</taxon>
        <taxon>Astyanax</taxon>
    </lineage>
</organism>
<reference evidence="14 15" key="1">
    <citation type="submission" date="2021-07" db="EMBL/GenBank/DDBJ databases">
        <authorList>
            <person name="Imarazene B."/>
            <person name="Zahm M."/>
            <person name="Klopp C."/>
            <person name="Cabau C."/>
            <person name="Beille S."/>
            <person name="Jouanno E."/>
            <person name="Castinel A."/>
            <person name="Lluch J."/>
            <person name="Gil L."/>
            <person name="Kuchtly C."/>
            <person name="Lopez Roques C."/>
            <person name="Donnadieu C."/>
            <person name="Parrinello H."/>
            <person name="Journot L."/>
            <person name="Du K."/>
            <person name="Schartl M."/>
            <person name="Retaux S."/>
            <person name="Guiguen Y."/>
        </authorList>
    </citation>
    <scope>NUCLEOTIDE SEQUENCE [LARGE SCALE GENOMIC DNA]</scope>
    <source>
        <strain evidence="14">Pach_M1</strain>
        <tissue evidence="14">Testis</tissue>
    </source>
</reference>
<dbReference type="AlphaFoldDB" id="A0A8T2KSQ5"/>
<dbReference type="PANTHER" id="PTHR21501:SF3">
    <property type="entry name" value="PROTEIN FAM161A"/>
    <property type="match status" value="1"/>
</dbReference>
<dbReference type="OMA" id="RENRWPY"/>
<evidence type="ECO:0000256" key="9">
    <source>
        <dbReference type="ARBA" id="ARBA00023273"/>
    </source>
</evidence>
<dbReference type="PANTHER" id="PTHR21501">
    <property type="entry name" value="PROTEIN FAM-161"/>
    <property type="match status" value="1"/>
</dbReference>
<dbReference type="InterPro" id="IPR051655">
    <property type="entry name" value="FAM161"/>
</dbReference>
<evidence type="ECO:0000256" key="5">
    <source>
        <dbReference type="ARBA" id="ARBA00022794"/>
    </source>
</evidence>
<evidence type="ECO:0000313" key="14">
    <source>
        <dbReference type="EMBL" id="KAG9262620.1"/>
    </source>
</evidence>
<feature type="compositionally biased region" description="Basic and acidic residues" evidence="13">
    <location>
        <begin position="31"/>
        <end position="49"/>
    </location>
</feature>
<evidence type="ECO:0000256" key="1">
    <source>
        <dbReference type="ARBA" id="ARBA00004114"/>
    </source>
</evidence>
<dbReference type="Proteomes" id="UP000752171">
    <property type="component" value="Unassembled WGS sequence"/>
</dbReference>
<evidence type="ECO:0000256" key="3">
    <source>
        <dbReference type="ARBA" id="ARBA00006663"/>
    </source>
</evidence>
<feature type="region of interest" description="Disordered" evidence="13">
    <location>
        <begin position="575"/>
        <end position="594"/>
    </location>
</feature>
<dbReference type="InterPro" id="IPR019579">
    <property type="entry name" value="FAM161A/B"/>
</dbReference>
<evidence type="ECO:0000256" key="12">
    <source>
        <dbReference type="SAM" id="Coils"/>
    </source>
</evidence>
<feature type="region of interest" description="Disordered" evidence="13">
    <location>
        <begin position="31"/>
        <end position="61"/>
    </location>
</feature>
<feature type="compositionally biased region" description="Acidic residues" evidence="13">
    <location>
        <begin position="736"/>
        <end position="769"/>
    </location>
</feature>
<feature type="compositionally biased region" description="Basic and acidic residues" evidence="13">
    <location>
        <begin position="798"/>
        <end position="811"/>
    </location>
</feature>
<comment type="subcellular location">
    <subcellularLocation>
        <location evidence="2">Cytoplasm</location>
        <location evidence="2">Cytoskeleton</location>
        <location evidence="2">Cilium basal body</location>
    </subcellularLocation>
    <subcellularLocation>
        <location evidence="1">Cytoplasm</location>
        <location evidence="1">Cytoskeleton</location>
        <location evidence="1">Microtubule organizing center</location>
        <location evidence="1">Centrosome</location>
        <location evidence="1">Centriole</location>
    </subcellularLocation>
</comment>
<dbReference type="GO" id="GO:0044782">
    <property type="term" value="P:cilium organization"/>
    <property type="evidence" value="ECO:0007669"/>
    <property type="project" value="TreeGrafter"/>
</dbReference>
<name>A0A8T2KSQ5_ASTMX</name>
<feature type="compositionally biased region" description="Basic and acidic residues" evidence="13">
    <location>
        <begin position="689"/>
        <end position="717"/>
    </location>
</feature>
<evidence type="ECO:0000256" key="2">
    <source>
        <dbReference type="ARBA" id="ARBA00004120"/>
    </source>
</evidence>
<comment type="caution">
    <text evidence="14">The sequence shown here is derived from an EMBL/GenBank/DDBJ whole genome shotgun (WGS) entry which is preliminary data.</text>
</comment>
<evidence type="ECO:0000256" key="10">
    <source>
        <dbReference type="ARBA" id="ARBA00037165"/>
    </source>
</evidence>
<feature type="region of interest" description="Disordered" evidence="13">
    <location>
        <begin position="684"/>
        <end position="843"/>
    </location>
</feature>
<dbReference type="KEGG" id="amex:103039562"/>
<dbReference type="Pfam" id="PF10595">
    <property type="entry name" value="FAM161A_B"/>
    <property type="match status" value="1"/>
</dbReference>
<feature type="region of interest" description="Disordered" evidence="13">
    <location>
        <begin position="209"/>
        <end position="253"/>
    </location>
</feature>
<evidence type="ECO:0000256" key="7">
    <source>
        <dbReference type="ARBA" id="ARBA00023069"/>
    </source>
</evidence>
<comment type="function">
    <text evidence="10">Involved in ciliogenesis.</text>
</comment>
<proteinExistence type="inferred from homology"/>
<evidence type="ECO:0000313" key="15">
    <source>
        <dbReference type="Proteomes" id="UP000752171"/>
    </source>
</evidence>
<sequence length="843" mass="97730">MERSHRANVLVTSCLKTPVDPHTKAPVALYERESAARRPDNRHYEKELEYDSGSELGAVDPPVKNSSPLLIKDYRVTGDHIDLREFYFSNEEYYRKLEQLKKAHLRTMAELELMYRKKLELKGVAPLHSPERANQLQWGGPNLLLPGNLKKAHSAHELRRGSALLDTDEEECAADDDQGDHSNPCNEKGLLLSPKERIKNMWQDFSVDKLSPRQRHLSATSTQSHPGDRRAAARNRVRARAHKSKKRRQTAEKEIWRPQVTVPKPFRMMLREAALKSKGVKSRSEIERENTELRQQLEELTECQRKFRASPVPAHVRLPLYEELQEKDEERRRQLRTREQQHLLSITQKPFSFLERERLKKEQKEVQLQEQMLLISKEEEERRRRPFRAKPVPKVVKEAATGELQKEEQLYRSIKMQMRARELLQSSSMPPSMLAKRLSDRQAQKSASQNDQEAEQSHRPKINAQVPDFDASYKRFQNQLASKRDLRPLTACEPFQLRTANIASHKERVMAEIEAERKSPRANRWPFVAQAALSPQTPSSSVCSSLSGSQECLQSKITDAAKKRQEAIRKLLEQRKKAEEEEERWKERQRQRERKLQKVITKRAQANDPHVTLAQTCQSKLKEFRKQDLQRRKEYREEMKEIHERVKSRPLLLEQIAQMNAKQAAEKRYSKALRGCGLNEAFISSKASRSPEHTRDSTPSDLSDRYTPHTLRDHQDPTDLADVASGEESLPGDYPADYDDYEQDIEAEMMDGENEKEEEEDQSDPEQEGEDQRSYEDDEDLDYADEGQDNEDDDEGSDLSHHSTKSREEGGRPCSASGDGGRKSEDEESRQSSRASSREQDRD</sequence>
<dbReference type="EMBL" id="JAICCE010000021">
    <property type="protein sequence ID" value="KAG9262620.1"/>
    <property type="molecule type" value="Genomic_DNA"/>
</dbReference>
<dbReference type="GO" id="GO:0005929">
    <property type="term" value="C:cilium"/>
    <property type="evidence" value="ECO:0007669"/>
    <property type="project" value="TreeGrafter"/>
</dbReference>
<keyword evidence="7" id="KW-0969">Cilium</keyword>
<dbReference type="OrthoDB" id="2150121at2759"/>
<evidence type="ECO:0000256" key="8">
    <source>
        <dbReference type="ARBA" id="ARBA00023212"/>
    </source>
</evidence>
<feature type="coiled-coil region" evidence="12">
    <location>
        <begin position="283"/>
        <end position="417"/>
    </location>
</feature>
<evidence type="ECO:0000256" key="13">
    <source>
        <dbReference type="SAM" id="MobiDB-lite"/>
    </source>
</evidence>
<dbReference type="CTD" id="84140"/>
<evidence type="ECO:0000256" key="6">
    <source>
        <dbReference type="ARBA" id="ARBA00023054"/>
    </source>
</evidence>
<keyword evidence="4" id="KW-0963">Cytoplasm</keyword>
<accession>A0A8T2KSQ5</accession>
<dbReference type="GeneID" id="103039562"/>
<feature type="compositionally biased region" description="Acidic residues" evidence="13">
    <location>
        <begin position="776"/>
        <end position="797"/>
    </location>
</feature>
<feature type="region of interest" description="Disordered" evidence="13">
    <location>
        <begin position="424"/>
        <end position="465"/>
    </location>
</feature>
<keyword evidence="5" id="KW-0970">Cilium biogenesis/degradation</keyword>
<evidence type="ECO:0000256" key="4">
    <source>
        <dbReference type="ARBA" id="ARBA00022490"/>
    </source>
</evidence>